<evidence type="ECO:0000256" key="1">
    <source>
        <dbReference type="SAM" id="Coils"/>
    </source>
</evidence>
<protein>
    <recommendedName>
        <fullName evidence="2">Transglutaminase-like domain-containing protein</fullName>
    </recommendedName>
</protein>
<sequence>MNGVLKRWRYYKYKIIKNMPEKIRKNIENRREELKVDDVRETNPMDLLECQNKLLEDLEKAEIPRDELLKLTNRLFEHSLEEGMKAAERLQLTPDEMLDALSTRRFFIKHLDFSERFAKEVEKGKKKMFDTRNAKKFLADYEQFQKEFDEGSLPVDKMAGKIKLEDDNAKIILREMDSVYSNFVRLREVQRKTEEDNRTDGERLAENNLMKIWRALKNPDYKPLGQVLLLENQEAKKNLLKEINESIAIHCDKDVRVVYNKEKDEYEAKGVEGEDTGEKILKEIDISRYDEIAVPRDINGKIAFRAKHGWYSVVTEEGKETKKYSFMDGHENINGKITFIAKDDEGMFVANEDGKEGKRYEEIWNMINVDGKAAYCVCEGSGLDAKWFVVIDGEEGKKYDFIQKESLRNISGRLVYCAREGEKNMFIVIDGKEGKKHKGAVYGPQSINGKVAYRVTDFESGGDFIETEDGKEGRKYNRIGEPQNINGRIAYKVYTKGRNYISDENEKKGKVYDETGNPQNINGKIAYRAGDDKNKKYFIVTEDGREGKRYDEVGDPQEINKQMVYKAREQERWFLIGEGCDKISGEFDEIYFFNEKYICGRRGDKVVKVEMPVFGVNRIKKEEKEKLDLLNLVNSPNSADEIEKYFSGKGAHIREEKKKYASNYSASIISNIIRKFPQLFIDTLSGKKDKKIDLLARRVAEKIFPGIYNDERKFIRRGLNMLRRYPGLSSEYEEQKDLTPADYLSEQNFDAMAGGDPKMADDREIMKFREKMDEMIVSGIFGKYNKESQRWEKSYFPIDFELEDPVKEKTIILPNIKGLKKAVLPKPAGAKIIKERVKGILKGGKEINLDVDENSLGEAIGILGEEKNIEQIVYSIKQSELPLKMPDVKREEYEGFKKNFERHFGQSLSEEIGELPEELEMFLTGIKNLSLKEQIMKIERFARDILYYDFDNAEVSGLKAGKNIDEQMYIMEQRVEELRAKKPELREELKNKKYAGVCADSAILTTAMLRRAGFLSGAASGFRAHGENVTMKDAHGASFAVMPDARGKNKIFIVDGTPDGVEGVSSISLEEKERKADEDIERIKKEADEKLEEIMKIIKSKDADAIRKLKNGELEKILNAVLKYEVKIPHLKTLERVLNGYWYTPIKDLDLSEIENKVQFLKFFEEEIKAIREEVKDLELDKSAGEFLFDTIENFSKRFLKSGKTESQGKAFDLLEDIIDINKDNLNEIERRAAAAVITYLRGRGIVGK</sequence>
<name>A0A1F5S5T5_9BACT</name>
<dbReference type="InterPro" id="IPR007562">
    <property type="entry name" value="Transglutaminase-like_domain"/>
</dbReference>
<organism evidence="3 4">
    <name type="scientific">Candidatus Falkowbacteria bacterium RBG_13_39_14</name>
    <dbReference type="NCBI Taxonomy" id="1797985"/>
    <lineage>
        <taxon>Bacteria</taxon>
        <taxon>Candidatus Falkowiibacteriota</taxon>
    </lineage>
</organism>
<accession>A0A1F5S5T5</accession>
<dbReference type="Proteomes" id="UP000178323">
    <property type="component" value="Unassembled WGS sequence"/>
</dbReference>
<evidence type="ECO:0000259" key="2">
    <source>
        <dbReference type="Pfam" id="PF04473"/>
    </source>
</evidence>
<feature type="domain" description="Transglutaminase-like" evidence="2">
    <location>
        <begin position="926"/>
        <end position="1013"/>
    </location>
</feature>
<gene>
    <name evidence="3" type="ORF">A2Y83_02605</name>
</gene>
<reference evidence="3 4" key="1">
    <citation type="journal article" date="2016" name="Nat. Commun.">
        <title>Thousands of microbial genomes shed light on interconnected biogeochemical processes in an aquifer system.</title>
        <authorList>
            <person name="Anantharaman K."/>
            <person name="Brown C.T."/>
            <person name="Hug L.A."/>
            <person name="Sharon I."/>
            <person name="Castelle C.J."/>
            <person name="Probst A.J."/>
            <person name="Thomas B.C."/>
            <person name="Singh A."/>
            <person name="Wilkins M.J."/>
            <person name="Karaoz U."/>
            <person name="Brodie E.L."/>
            <person name="Williams K.H."/>
            <person name="Hubbard S.S."/>
            <person name="Banfield J.F."/>
        </authorList>
    </citation>
    <scope>NUCLEOTIDE SEQUENCE [LARGE SCALE GENOMIC DNA]</scope>
</reference>
<dbReference type="Pfam" id="PF04473">
    <property type="entry name" value="DUF553"/>
    <property type="match status" value="1"/>
</dbReference>
<dbReference type="AlphaFoldDB" id="A0A1F5S5T5"/>
<comment type="caution">
    <text evidence="3">The sequence shown here is derived from an EMBL/GenBank/DDBJ whole genome shotgun (WGS) entry which is preliminary data.</text>
</comment>
<feature type="coiled-coil region" evidence="1">
    <location>
        <begin position="968"/>
        <end position="995"/>
    </location>
</feature>
<proteinExistence type="predicted"/>
<keyword evidence="1" id="KW-0175">Coiled coil</keyword>
<dbReference type="EMBL" id="MFFS01000040">
    <property type="protein sequence ID" value="OGF22047.1"/>
    <property type="molecule type" value="Genomic_DNA"/>
</dbReference>
<evidence type="ECO:0000313" key="3">
    <source>
        <dbReference type="EMBL" id="OGF22047.1"/>
    </source>
</evidence>
<feature type="coiled-coil region" evidence="1">
    <location>
        <begin position="1066"/>
        <end position="1100"/>
    </location>
</feature>
<dbReference type="STRING" id="1797985.A2Y83_02605"/>
<evidence type="ECO:0000313" key="4">
    <source>
        <dbReference type="Proteomes" id="UP000178323"/>
    </source>
</evidence>